<gene>
    <name evidence="6" type="ORF">FSB75_15590</name>
</gene>
<keyword evidence="7" id="KW-1185">Reference proteome</keyword>
<dbReference type="InterPro" id="IPR045540">
    <property type="entry name" value="YegS/DAGK_C"/>
</dbReference>
<name>A0A5B8UM49_9BACT</name>
<dbReference type="PANTHER" id="PTHR12358:SF54">
    <property type="entry name" value="SPHINGOSINE KINASE RELATED PROTEIN"/>
    <property type="match status" value="1"/>
</dbReference>
<evidence type="ECO:0000256" key="3">
    <source>
        <dbReference type="ARBA" id="ARBA00022777"/>
    </source>
</evidence>
<feature type="domain" description="DAGKc" evidence="5">
    <location>
        <begin position="1"/>
        <end position="126"/>
    </location>
</feature>
<dbReference type="KEGG" id="fgg:FSB75_15590"/>
<keyword evidence="3 6" id="KW-0418">Kinase</keyword>
<dbReference type="SUPFAM" id="SSF111331">
    <property type="entry name" value="NAD kinase/diacylglycerol kinase-like"/>
    <property type="match status" value="1"/>
</dbReference>
<evidence type="ECO:0000313" key="7">
    <source>
        <dbReference type="Proteomes" id="UP000321204"/>
    </source>
</evidence>
<dbReference type="InterPro" id="IPR017438">
    <property type="entry name" value="ATP-NAD_kinase_N"/>
</dbReference>
<accession>A0A5B8UM49</accession>
<evidence type="ECO:0000256" key="2">
    <source>
        <dbReference type="ARBA" id="ARBA00022741"/>
    </source>
</evidence>
<dbReference type="SMART" id="SM00046">
    <property type="entry name" value="DAGKc"/>
    <property type="match status" value="1"/>
</dbReference>
<reference evidence="6 7" key="1">
    <citation type="journal article" date="2015" name="Int. J. Syst. Evol. Microbiol.">
        <title>Flavisolibacter ginsenosidimutans sp. nov., with ginsenoside-converting activity isolated from soil used for cultivating ginseng.</title>
        <authorList>
            <person name="Zhao Y."/>
            <person name="Liu Q."/>
            <person name="Kang M.S."/>
            <person name="Jin F."/>
            <person name="Yu H."/>
            <person name="Im W.T."/>
        </authorList>
    </citation>
    <scope>NUCLEOTIDE SEQUENCE [LARGE SCALE GENOMIC DNA]</scope>
    <source>
        <strain evidence="6 7">Gsoil 636</strain>
    </source>
</reference>
<dbReference type="Gene3D" id="2.60.200.40">
    <property type="match status" value="1"/>
</dbReference>
<evidence type="ECO:0000256" key="1">
    <source>
        <dbReference type="ARBA" id="ARBA00022679"/>
    </source>
</evidence>
<evidence type="ECO:0000256" key="4">
    <source>
        <dbReference type="ARBA" id="ARBA00022840"/>
    </source>
</evidence>
<keyword evidence="4" id="KW-0067">ATP-binding</keyword>
<protein>
    <submittedName>
        <fullName evidence="6">Diacylglycerol kinase</fullName>
    </submittedName>
</protein>
<dbReference type="PROSITE" id="PS50146">
    <property type="entry name" value="DAGK"/>
    <property type="match status" value="1"/>
</dbReference>
<dbReference type="EMBL" id="CP042433">
    <property type="protein sequence ID" value="QEC57259.1"/>
    <property type="molecule type" value="Genomic_DNA"/>
</dbReference>
<dbReference type="Pfam" id="PF00781">
    <property type="entry name" value="DAGK_cat"/>
    <property type="match status" value="1"/>
</dbReference>
<dbReference type="InterPro" id="IPR050187">
    <property type="entry name" value="Lipid_Phosphate_FormReg"/>
</dbReference>
<keyword evidence="2" id="KW-0547">Nucleotide-binding</keyword>
<organism evidence="6 7">
    <name type="scientific">Flavisolibacter ginsenosidimutans</name>
    <dbReference type="NCBI Taxonomy" id="661481"/>
    <lineage>
        <taxon>Bacteria</taxon>
        <taxon>Pseudomonadati</taxon>
        <taxon>Bacteroidota</taxon>
        <taxon>Chitinophagia</taxon>
        <taxon>Chitinophagales</taxon>
        <taxon>Chitinophagaceae</taxon>
        <taxon>Flavisolibacter</taxon>
    </lineage>
</organism>
<dbReference type="InterPro" id="IPR016064">
    <property type="entry name" value="NAD/diacylglycerol_kinase_sf"/>
</dbReference>
<dbReference type="InterPro" id="IPR001206">
    <property type="entry name" value="Diacylglycerol_kinase_cat_dom"/>
</dbReference>
<evidence type="ECO:0000313" key="6">
    <source>
        <dbReference type="EMBL" id="QEC57259.1"/>
    </source>
</evidence>
<dbReference type="AlphaFoldDB" id="A0A5B8UM49"/>
<dbReference type="GO" id="GO:0016301">
    <property type="term" value="F:kinase activity"/>
    <property type="evidence" value="ECO:0007669"/>
    <property type="project" value="UniProtKB-KW"/>
</dbReference>
<dbReference type="Proteomes" id="UP000321204">
    <property type="component" value="Chromosome"/>
</dbReference>
<dbReference type="Pfam" id="PF19279">
    <property type="entry name" value="YegS_C"/>
    <property type="match status" value="1"/>
</dbReference>
<sequence>MHNVQLIHNPTAGDEEHNRESLLAQIKAASFECRYSSTKEVGWKKTIDKDAELIAIAGGDGTVRKVVKQLFKQKLTRIPIAVLGLGTANNIAKAFGAYGNTEDVIQNWKNAQVKKVDIGLVQNVPGIDFFLEGFGFGIFPYLMKEMEKLEEEFPSPEEELKAAQKKLHKILMDYEPRQCQLEVDGTDHSGKFFMVEVMNIRSIGPNMVLAPMADAGDGELDVVLVPEAHKEKFSDFLLHKLSGGDTDTYQFHTLKAKNITIRWDGTRLHADDEMLKMEREVEVKISVKEGALQFIVPQDESANR</sequence>
<proteinExistence type="predicted"/>
<dbReference type="GO" id="GO:0005524">
    <property type="term" value="F:ATP binding"/>
    <property type="evidence" value="ECO:0007669"/>
    <property type="project" value="UniProtKB-KW"/>
</dbReference>
<keyword evidence="1" id="KW-0808">Transferase</keyword>
<dbReference type="PANTHER" id="PTHR12358">
    <property type="entry name" value="SPHINGOSINE KINASE"/>
    <property type="match status" value="1"/>
</dbReference>
<dbReference type="Gene3D" id="3.40.50.10330">
    <property type="entry name" value="Probable inorganic polyphosphate/atp-NAD kinase, domain 1"/>
    <property type="match status" value="1"/>
</dbReference>
<evidence type="ECO:0000259" key="5">
    <source>
        <dbReference type="PROSITE" id="PS50146"/>
    </source>
</evidence>
<dbReference type="OrthoDB" id="142078at2"/>
<dbReference type="RefSeq" id="WP_146789387.1">
    <property type="nucleotide sequence ID" value="NZ_BAABIO010000003.1"/>
</dbReference>